<dbReference type="AlphaFoldDB" id="A0A0D6MQ47"/>
<name>A0A0D6MQ47_9PROT</name>
<gene>
    <name evidence="1" type="ORF">Tasa_048_201</name>
</gene>
<protein>
    <submittedName>
        <fullName evidence="1">Uncharacterized protein</fullName>
    </submittedName>
</protein>
<evidence type="ECO:0000313" key="2">
    <source>
        <dbReference type="Proteomes" id="UP000032679"/>
    </source>
</evidence>
<comment type="caution">
    <text evidence="1">The sequence shown here is derived from an EMBL/GenBank/DDBJ whole genome shotgun (WGS) entry which is preliminary data.</text>
</comment>
<reference evidence="1 2" key="1">
    <citation type="submission" date="2012-10" db="EMBL/GenBank/DDBJ databases">
        <title>Genome sequencing of Tanticharoenia sakaeratensis NBRC 103193.</title>
        <authorList>
            <person name="Azuma Y."/>
            <person name="Hadano H."/>
            <person name="Hirakawa H."/>
            <person name="Matsushita K."/>
        </authorList>
    </citation>
    <scope>NUCLEOTIDE SEQUENCE [LARGE SCALE GENOMIC DNA]</scope>
    <source>
        <strain evidence="1 2">NBRC 103193</strain>
    </source>
</reference>
<dbReference type="OrthoDB" id="7273738at2"/>
<sequence>MTALPDVVETQDGRKLSLREIDPADMLDLIEAAGSAVNGASASAWLSYAQMICSVTAIDGVPVQMPLTKAEVKDLARRVGNSGVSVLEPLFYGTESTVSNEVETAKN</sequence>
<dbReference type="EMBL" id="BALE01000048">
    <property type="protein sequence ID" value="GAN55576.1"/>
    <property type="molecule type" value="Genomic_DNA"/>
</dbReference>
<dbReference type="Proteomes" id="UP000032679">
    <property type="component" value="Unassembled WGS sequence"/>
</dbReference>
<dbReference type="STRING" id="1231623.Tasa_048_201"/>
<dbReference type="RefSeq" id="WP_048850781.1">
    <property type="nucleotide sequence ID" value="NZ_BALE01000048.1"/>
</dbReference>
<organism evidence="1 2">
    <name type="scientific">Tanticharoenia sakaeratensis NBRC 103193</name>
    <dbReference type="NCBI Taxonomy" id="1231623"/>
    <lineage>
        <taxon>Bacteria</taxon>
        <taxon>Pseudomonadati</taxon>
        <taxon>Pseudomonadota</taxon>
        <taxon>Alphaproteobacteria</taxon>
        <taxon>Acetobacterales</taxon>
        <taxon>Acetobacteraceae</taxon>
        <taxon>Tanticharoenia</taxon>
    </lineage>
</organism>
<proteinExistence type="predicted"/>
<evidence type="ECO:0000313" key="1">
    <source>
        <dbReference type="EMBL" id="GAN55576.1"/>
    </source>
</evidence>
<keyword evidence="2" id="KW-1185">Reference proteome</keyword>
<accession>A0A0D6MQ47</accession>